<gene>
    <name evidence="3" type="ORF">H9891_00655</name>
</gene>
<organism evidence="3 4">
    <name type="scientific">Candidatus Salinicoccus stercoripullorum</name>
    <dbReference type="NCBI Taxonomy" id="2838756"/>
    <lineage>
        <taxon>Bacteria</taxon>
        <taxon>Bacillati</taxon>
        <taxon>Bacillota</taxon>
        <taxon>Bacilli</taxon>
        <taxon>Bacillales</taxon>
        <taxon>Staphylococcaceae</taxon>
        <taxon>Salinicoccus</taxon>
    </lineage>
</organism>
<dbReference type="SUPFAM" id="SSF52402">
    <property type="entry name" value="Adenine nucleotide alpha hydrolases-like"/>
    <property type="match status" value="1"/>
</dbReference>
<accession>A0A9D1QEM0</accession>
<evidence type="ECO:0000256" key="1">
    <source>
        <dbReference type="ARBA" id="ARBA00008791"/>
    </source>
</evidence>
<dbReference type="AlphaFoldDB" id="A0A9D1QEM0"/>
<dbReference type="Gene3D" id="3.40.50.620">
    <property type="entry name" value="HUPs"/>
    <property type="match status" value="1"/>
</dbReference>
<reference evidence="3" key="2">
    <citation type="submission" date="2021-04" db="EMBL/GenBank/DDBJ databases">
        <authorList>
            <person name="Gilroy R."/>
        </authorList>
    </citation>
    <scope>NUCLEOTIDE SEQUENCE</scope>
    <source>
        <strain evidence="3">ChiHjej13B12-752</strain>
    </source>
</reference>
<dbReference type="Proteomes" id="UP000823989">
    <property type="component" value="Unassembled WGS sequence"/>
</dbReference>
<dbReference type="InterPro" id="IPR006015">
    <property type="entry name" value="Universal_stress_UspA"/>
</dbReference>
<dbReference type="PANTHER" id="PTHR46268">
    <property type="entry name" value="STRESS RESPONSE PROTEIN NHAX"/>
    <property type="match status" value="1"/>
</dbReference>
<comment type="similarity">
    <text evidence="1">Belongs to the universal stress protein A family.</text>
</comment>
<dbReference type="EMBL" id="DXHR01000002">
    <property type="protein sequence ID" value="HIW11663.1"/>
    <property type="molecule type" value="Genomic_DNA"/>
</dbReference>
<evidence type="ECO:0000259" key="2">
    <source>
        <dbReference type="Pfam" id="PF00582"/>
    </source>
</evidence>
<reference evidence="3" key="1">
    <citation type="journal article" date="2021" name="PeerJ">
        <title>Extensive microbial diversity within the chicken gut microbiome revealed by metagenomics and culture.</title>
        <authorList>
            <person name="Gilroy R."/>
            <person name="Ravi A."/>
            <person name="Getino M."/>
            <person name="Pursley I."/>
            <person name="Horton D.L."/>
            <person name="Alikhan N.F."/>
            <person name="Baker D."/>
            <person name="Gharbi K."/>
            <person name="Hall N."/>
            <person name="Watson M."/>
            <person name="Adriaenssens E.M."/>
            <person name="Foster-Nyarko E."/>
            <person name="Jarju S."/>
            <person name="Secka A."/>
            <person name="Antonio M."/>
            <person name="Oren A."/>
            <person name="Chaudhuri R.R."/>
            <person name="La Ragione R."/>
            <person name="Hildebrand F."/>
            <person name="Pallen M.J."/>
        </authorList>
    </citation>
    <scope>NUCLEOTIDE SEQUENCE</scope>
    <source>
        <strain evidence="3">ChiHjej13B12-752</strain>
    </source>
</reference>
<feature type="domain" description="UspA" evidence="2">
    <location>
        <begin position="1"/>
        <end position="137"/>
    </location>
</feature>
<dbReference type="PANTHER" id="PTHR46268:SF6">
    <property type="entry name" value="UNIVERSAL STRESS PROTEIN UP12"/>
    <property type="match status" value="1"/>
</dbReference>
<protein>
    <submittedName>
        <fullName evidence="3">Universal stress protein</fullName>
    </submittedName>
</protein>
<dbReference type="PRINTS" id="PR01438">
    <property type="entry name" value="UNVRSLSTRESS"/>
</dbReference>
<comment type="caution">
    <text evidence="3">The sequence shown here is derived from an EMBL/GenBank/DDBJ whole genome shotgun (WGS) entry which is preliminary data.</text>
</comment>
<dbReference type="InterPro" id="IPR014729">
    <property type="entry name" value="Rossmann-like_a/b/a_fold"/>
</dbReference>
<sequence length="137" mass="15125">MYKTLLLATDGSDNSFRAAKESLNFLDDQTTVTVLNVVDADDVDQEMHTSGVPEGMSSERKERLAKLEKLFSDEGVSYEILFERGIPKETVVKFANSGDYQALILGSRGLNNFQEMVLGSVSHKAAKRAKIPVIIVK</sequence>
<dbReference type="Pfam" id="PF00582">
    <property type="entry name" value="Usp"/>
    <property type="match status" value="1"/>
</dbReference>
<evidence type="ECO:0000313" key="3">
    <source>
        <dbReference type="EMBL" id="HIW11663.1"/>
    </source>
</evidence>
<dbReference type="InterPro" id="IPR006016">
    <property type="entry name" value="UspA"/>
</dbReference>
<name>A0A9D1QEM0_9STAP</name>
<dbReference type="CDD" id="cd00293">
    <property type="entry name" value="USP-like"/>
    <property type="match status" value="1"/>
</dbReference>
<proteinExistence type="inferred from homology"/>
<evidence type="ECO:0000313" key="4">
    <source>
        <dbReference type="Proteomes" id="UP000823989"/>
    </source>
</evidence>